<dbReference type="GO" id="GO:0003677">
    <property type="term" value="F:DNA binding"/>
    <property type="evidence" value="ECO:0007669"/>
    <property type="project" value="UniProtKB-KW"/>
</dbReference>
<comment type="caution">
    <text evidence="5">The sequence shown here is derived from an EMBL/GenBank/DDBJ whole genome shotgun (WGS) entry which is preliminary data.</text>
</comment>
<dbReference type="InterPro" id="IPR036388">
    <property type="entry name" value="WH-like_DNA-bd_sf"/>
</dbReference>
<evidence type="ECO:0000259" key="4">
    <source>
        <dbReference type="PROSITE" id="PS50987"/>
    </source>
</evidence>
<accession>A0A4Y9LKN4</accession>
<organism evidence="5 6">
    <name type="scientific">Bradyrhizobium niftali</name>
    <dbReference type="NCBI Taxonomy" id="2560055"/>
    <lineage>
        <taxon>Bacteria</taxon>
        <taxon>Pseudomonadati</taxon>
        <taxon>Pseudomonadota</taxon>
        <taxon>Alphaproteobacteria</taxon>
        <taxon>Hyphomicrobiales</taxon>
        <taxon>Nitrobacteraceae</taxon>
        <taxon>Bradyrhizobium</taxon>
    </lineage>
</organism>
<dbReference type="PANTHER" id="PTHR33154">
    <property type="entry name" value="TRANSCRIPTIONAL REGULATOR, ARSR FAMILY"/>
    <property type="match status" value="1"/>
</dbReference>
<dbReference type="SUPFAM" id="SSF46785">
    <property type="entry name" value="Winged helix' DNA-binding domain"/>
    <property type="match status" value="1"/>
</dbReference>
<dbReference type="PANTHER" id="PTHR33154:SF12">
    <property type="entry name" value="TRANSCRIPTIONAL REGULATORY PROTEIN"/>
    <property type="match status" value="1"/>
</dbReference>
<proteinExistence type="predicted"/>
<sequence length="153" mass="17175">MFIELSNATVSVSISSRTIEHCERIAMIRTMSRTPLHPTREQIELPMVLDCLSDPIRLAIVYQLAQQERVSSELCCGDFNGLAGKSNLAYHFAKLRECGLMLTRVAGTNRFMRLRREDMEARFPGLLDAVLSSAAKDADRLQLLSECEVVKAD</sequence>
<evidence type="ECO:0000313" key="6">
    <source>
        <dbReference type="Proteomes" id="UP000297966"/>
    </source>
</evidence>
<dbReference type="GO" id="GO:0003700">
    <property type="term" value="F:DNA-binding transcription factor activity"/>
    <property type="evidence" value="ECO:0007669"/>
    <property type="project" value="InterPro"/>
</dbReference>
<dbReference type="OrthoDB" id="7192471at2"/>
<dbReference type="PROSITE" id="PS50987">
    <property type="entry name" value="HTH_ARSR_2"/>
    <property type="match status" value="1"/>
</dbReference>
<protein>
    <submittedName>
        <fullName evidence="5">Transcriptional regulator</fullName>
    </submittedName>
</protein>
<dbReference type="InterPro" id="IPR036390">
    <property type="entry name" value="WH_DNA-bd_sf"/>
</dbReference>
<dbReference type="AlphaFoldDB" id="A0A4Y9LKN4"/>
<dbReference type="CDD" id="cd00090">
    <property type="entry name" value="HTH_ARSR"/>
    <property type="match status" value="1"/>
</dbReference>
<dbReference type="SMART" id="SM00418">
    <property type="entry name" value="HTH_ARSR"/>
    <property type="match status" value="1"/>
</dbReference>
<evidence type="ECO:0000256" key="2">
    <source>
        <dbReference type="ARBA" id="ARBA00023125"/>
    </source>
</evidence>
<dbReference type="FunFam" id="1.10.10.10:FF:001200">
    <property type="entry name" value="Putative transcriptional regulator"/>
    <property type="match status" value="1"/>
</dbReference>
<evidence type="ECO:0000256" key="1">
    <source>
        <dbReference type="ARBA" id="ARBA00023015"/>
    </source>
</evidence>
<evidence type="ECO:0000256" key="3">
    <source>
        <dbReference type="ARBA" id="ARBA00023163"/>
    </source>
</evidence>
<dbReference type="PRINTS" id="PR00778">
    <property type="entry name" value="HTHARSR"/>
</dbReference>
<dbReference type="EMBL" id="SPQT01000023">
    <property type="protein sequence ID" value="TFV43539.1"/>
    <property type="molecule type" value="Genomic_DNA"/>
</dbReference>
<dbReference type="InterPro" id="IPR011991">
    <property type="entry name" value="ArsR-like_HTH"/>
</dbReference>
<evidence type="ECO:0000313" key="5">
    <source>
        <dbReference type="EMBL" id="TFV43539.1"/>
    </source>
</evidence>
<keyword evidence="1" id="KW-0805">Transcription regulation</keyword>
<keyword evidence="2" id="KW-0238">DNA-binding</keyword>
<dbReference type="InterPro" id="IPR051081">
    <property type="entry name" value="HTH_MetalResp_TranReg"/>
</dbReference>
<feature type="domain" description="HTH arsR-type" evidence="4">
    <location>
        <begin position="37"/>
        <end position="134"/>
    </location>
</feature>
<keyword evidence="3" id="KW-0804">Transcription</keyword>
<dbReference type="Gene3D" id="1.10.10.10">
    <property type="entry name" value="Winged helix-like DNA-binding domain superfamily/Winged helix DNA-binding domain"/>
    <property type="match status" value="1"/>
</dbReference>
<name>A0A4Y9LKN4_9BRAD</name>
<dbReference type="Proteomes" id="UP000297966">
    <property type="component" value="Unassembled WGS sequence"/>
</dbReference>
<gene>
    <name evidence="5" type="ORF">E4K65_32430</name>
</gene>
<dbReference type="InterPro" id="IPR001845">
    <property type="entry name" value="HTH_ArsR_DNA-bd_dom"/>
</dbReference>
<reference evidence="5 6" key="1">
    <citation type="submission" date="2019-03" db="EMBL/GenBank/DDBJ databases">
        <title>Bradyrhizobium diversity isolated from nodules of Chamaecrista fasciculata.</title>
        <authorList>
            <person name="Klepa M.S."/>
            <person name="Urquiaga M.O."/>
            <person name="Hungria M."/>
            <person name="Delamuta J.R."/>
        </authorList>
    </citation>
    <scope>NUCLEOTIDE SEQUENCE [LARGE SCALE GENOMIC DNA]</scope>
    <source>
        <strain evidence="5 6">CNPSo 3448</strain>
    </source>
</reference>
<keyword evidence="6" id="KW-1185">Reference proteome</keyword>